<dbReference type="PANTHER" id="PTHR30287">
    <property type="entry name" value="MEMBRANE COMPONENT OF PREDICTED ABC SUPERFAMILY METABOLITE UPTAKE TRANSPORTER"/>
    <property type="match status" value="1"/>
</dbReference>
<keyword evidence="4 6" id="KW-1133">Transmembrane helix</keyword>
<feature type="transmembrane region" description="Helical" evidence="6">
    <location>
        <begin position="337"/>
        <end position="356"/>
    </location>
</feature>
<dbReference type="Proteomes" id="UP000019028">
    <property type="component" value="Chromosome"/>
</dbReference>
<dbReference type="PANTHER" id="PTHR30287:SF1">
    <property type="entry name" value="INNER MEMBRANE PROTEIN"/>
    <property type="match status" value="1"/>
</dbReference>
<dbReference type="InterPro" id="IPR003838">
    <property type="entry name" value="ABC3_permease_C"/>
</dbReference>
<reference evidence="8 9" key="1">
    <citation type="journal article" date="2014" name="Genome Biol. Evol.">
        <title>Genome degeneration and adaptation in a nascent stage of symbiosis.</title>
        <authorList>
            <person name="Oakeson K.F."/>
            <person name="Gil R."/>
            <person name="Clayton A.L."/>
            <person name="Dunn D.M."/>
            <person name="von Niederhausern A.C."/>
            <person name="Hamil C."/>
            <person name="Aoyagi A."/>
            <person name="Duval B."/>
            <person name="Baca A."/>
            <person name="Silva F.J."/>
            <person name="Vallier A."/>
            <person name="Jackson D.G."/>
            <person name="Latorre A."/>
            <person name="Weiss R.B."/>
            <person name="Heddi A."/>
            <person name="Moya A."/>
            <person name="Dale C."/>
        </authorList>
    </citation>
    <scope>NUCLEOTIDE SEQUENCE [LARGE SCALE GENOMIC DNA]</scope>
    <source>
        <strain evidence="8 9">HS1</strain>
    </source>
</reference>
<feature type="transmembrane region" description="Helical" evidence="6">
    <location>
        <begin position="403"/>
        <end position="429"/>
    </location>
</feature>
<keyword evidence="9" id="KW-1185">Reference proteome</keyword>
<feature type="transmembrane region" description="Helical" evidence="6">
    <location>
        <begin position="450"/>
        <end position="473"/>
    </location>
</feature>
<feature type="transmembrane region" description="Helical" evidence="6">
    <location>
        <begin position="242"/>
        <end position="266"/>
    </location>
</feature>
<evidence type="ECO:0000259" key="7">
    <source>
        <dbReference type="Pfam" id="PF02687"/>
    </source>
</evidence>
<feature type="domain" description="ABC3 transporter permease C-terminal" evidence="7">
    <location>
        <begin position="247"/>
        <end position="361"/>
    </location>
</feature>
<dbReference type="GO" id="GO:0005886">
    <property type="term" value="C:plasma membrane"/>
    <property type="evidence" value="ECO:0007669"/>
    <property type="project" value="UniProtKB-SubCell"/>
</dbReference>
<dbReference type="NCBIfam" id="NF041854">
    <property type="entry name" value="ABC_perm_YbbP"/>
    <property type="match status" value="1"/>
</dbReference>
<comment type="subcellular location">
    <subcellularLocation>
        <location evidence="1">Cell membrane</location>
        <topology evidence="1">Multi-pass membrane protein</topology>
    </subcellularLocation>
</comment>
<evidence type="ECO:0000256" key="2">
    <source>
        <dbReference type="ARBA" id="ARBA00022475"/>
    </source>
</evidence>
<feature type="transmembrane region" description="Helical" evidence="6">
    <location>
        <begin position="738"/>
        <end position="759"/>
    </location>
</feature>
<sequence>MIARWFWREWRTPSMLIVWLALTLSVACVLALGNLSDRMEKGLNQQSREFLAADRVLRAARPVEERWLSQAKADGLTLSRQLTFMTMTFAGDAAQLARVKAADGNYPLYGELITRPANLRPAAGEALVAPRLLALLGLKTGDSLEVGDATLRVAGEVLREPDSGFNPFQTAPGIIINTADVEKTGAVQPGGRVTWRYLFAGEPEELQRFENWLTPQLKADQRWNGSEESSGALNRSMERSQYFLLLSALLTLLLSVAAVAVAMGHYCRSRAELVAVLKTLGAGRLSLIKLIIGQWLALLAFSAVCGALAGLAFEAVLIKLLAPVLPATLPAAGVWPWLWSMGSLVVISLLVGVRPYRQLLATRPLRVLRRDVLSTVWPLRYYLPAVLALLLGLLLWLVGPSPLLWSVVAGMAVLALLLAVVGWGALLLLRRLTLRRLTLRLAVNRLLRQPWVTQSQLAAFSLSFMLLGLLLVMRGDLLQRWQQQLPPESPNYFLLNMTDEQVDTVNRFLRQRGVTPGVFYPVVRARLTAINDRSATDIIKPDDPGGPTVNRELNLTWLRALPDHNPLLAGHWPPRAGEVSMEQGVAKDLGVGIGDRLTFTGDTQSFSATVSSLRQVDWESLRPNFFFIFPPGGMEGQPQTWLTSFRYDGNEQLVTALTRQFPTLSLLDIGAMLRQVGQVLQQVSRALEIMVILVLMCGGLLLMAQVQVGMRQRQQELVVYRTLGASRKLLRWTLWNEFALLGLVAGAVAAIGAEAALMLLQRRVFDFPARPDPYLWWALPLGGMLLLSLLGTVLGARLVQRKGRLGQDWT</sequence>
<dbReference type="HOGENOM" id="CLU_009475_2_0_6"/>
<feature type="domain" description="ABC3 transporter permease C-terminal" evidence="7">
    <location>
        <begin position="689"/>
        <end position="798"/>
    </location>
</feature>
<dbReference type="KEGG" id="sod:Sant_2957"/>
<evidence type="ECO:0000313" key="8">
    <source>
        <dbReference type="EMBL" id="AHF77964.1"/>
    </source>
</evidence>
<feature type="transmembrane region" description="Helical" evidence="6">
    <location>
        <begin position="287"/>
        <end position="317"/>
    </location>
</feature>
<dbReference type="AlphaFoldDB" id="W0HW30"/>
<keyword evidence="2" id="KW-1003">Cell membrane</keyword>
<gene>
    <name evidence="8" type="primary">ybbP</name>
    <name evidence="8" type="ORF">Sant_2957</name>
</gene>
<keyword evidence="5 6" id="KW-0472">Membrane</keyword>
<dbReference type="PROSITE" id="PS51257">
    <property type="entry name" value="PROKAR_LIPOPROTEIN"/>
    <property type="match status" value="1"/>
</dbReference>
<evidence type="ECO:0000256" key="3">
    <source>
        <dbReference type="ARBA" id="ARBA00022692"/>
    </source>
</evidence>
<feature type="transmembrane region" description="Helical" evidence="6">
    <location>
        <begin position="774"/>
        <end position="796"/>
    </location>
</feature>
<evidence type="ECO:0000256" key="1">
    <source>
        <dbReference type="ARBA" id="ARBA00004651"/>
    </source>
</evidence>
<evidence type="ECO:0000256" key="4">
    <source>
        <dbReference type="ARBA" id="ARBA00022989"/>
    </source>
</evidence>
<keyword evidence="3 6" id="KW-0812">Transmembrane</keyword>
<proteinExistence type="predicted"/>
<dbReference type="InterPro" id="IPR049727">
    <property type="entry name" value="YbbP"/>
</dbReference>
<accession>W0HW30</accession>
<dbReference type="Pfam" id="PF02687">
    <property type="entry name" value="FtsX"/>
    <property type="match status" value="2"/>
</dbReference>
<organism evidence="8 9">
    <name type="scientific">Sodalis praecaptivus</name>
    <dbReference type="NCBI Taxonomy" id="1239307"/>
    <lineage>
        <taxon>Bacteria</taxon>
        <taxon>Pseudomonadati</taxon>
        <taxon>Pseudomonadota</taxon>
        <taxon>Gammaproteobacteria</taxon>
        <taxon>Enterobacterales</taxon>
        <taxon>Bruguierivoracaceae</taxon>
        <taxon>Sodalis</taxon>
    </lineage>
</organism>
<name>W0HW30_9GAMM</name>
<dbReference type="EMBL" id="CP006569">
    <property type="protein sequence ID" value="AHF77964.1"/>
    <property type="molecule type" value="Genomic_DNA"/>
</dbReference>
<dbReference type="OrthoDB" id="5292592at2"/>
<dbReference type="RefSeq" id="WP_025423110.1">
    <property type="nucleotide sequence ID" value="NZ_CP006569.1"/>
</dbReference>
<dbReference type="InterPro" id="IPR038766">
    <property type="entry name" value="Membrane_comp_ABC_pdt"/>
</dbReference>
<feature type="transmembrane region" description="Helical" evidence="6">
    <location>
        <begin position="377"/>
        <end position="397"/>
    </location>
</feature>
<evidence type="ECO:0000256" key="6">
    <source>
        <dbReference type="SAM" id="Phobius"/>
    </source>
</evidence>
<evidence type="ECO:0000256" key="5">
    <source>
        <dbReference type="ARBA" id="ARBA00023136"/>
    </source>
</evidence>
<protein>
    <submittedName>
        <fullName evidence="8">ABC superfamily ATP binding cassette transporter, permease protein</fullName>
    </submittedName>
</protein>
<dbReference type="PATRIC" id="fig|1239307.3.peg.3250"/>
<feature type="transmembrane region" description="Helical" evidence="6">
    <location>
        <begin position="686"/>
        <end position="704"/>
    </location>
</feature>
<evidence type="ECO:0000313" key="9">
    <source>
        <dbReference type="Proteomes" id="UP000019028"/>
    </source>
</evidence>